<dbReference type="GO" id="GO:0008017">
    <property type="term" value="F:microtubule binding"/>
    <property type="evidence" value="ECO:0007669"/>
    <property type="project" value="InterPro"/>
</dbReference>
<keyword evidence="3" id="KW-0067">ATP-binding</keyword>
<evidence type="ECO:0000256" key="3">
    <source>
        <dbReference type="ARBA" id="ARBA00022840"/>
    </source>
</evidence>
<keyword evidence="6" id="KW-1185">Reference proteome</keyword>
<dbReference type="Gene3D" id="2.60.34.10">
    <property type="entry name" value="Substrate Binding Domain Of DNAk, Chain A, domain 1"/>
    <property type="match status" value="1"/>
</dbReference>
<keyword evidence="2" id="KW-0547">Nucleotide-binding</keyword>
<dbReference type="SUPFAM" id="SSF100920">
    <property type="entry name" value="Heat shock protein 70kD (HSP70), peptide-binding domain"/>
    <property type="match status" value="1"/>
</dbReference>
<feature type="compositionally biased region" description="Polar residues" evidence="4">
    <location>
        <begin position="237"/>
        <end position="257"/>
    </location>
</feature>
<evidence type="ECO:0000313" key="5">
    <source>
        <dbReference type="EMBL" id="KAK9837503.1"/>
    </source>
</evidence>
<dbReference type="EMBL" id="JALJOU010000021">
    <property type="protein sequence ID" value="KAK9837503.1"/>
    <property type="molecule type" value="Genomic_DNA"/>
</dbReference>
<dbReference type="PANTHER" id="PTHR31516:SF17">
    <property type="entry name" value="STABILIZER OF AXONEMAL MICROTUBULES 2"/>
    <property type="match status" value="1"/>
</dbReference>
<organism evidence="5 6">
    <name type="scientific">Elliptochloris bilobata</name>
    <dbReference type="NCBI Taxonomy" id="381761"/>
    <lineage>
        <taxon>Eukaryota</taxon>
        <taxon>Viridiplantae</taxon>
        <taxon>Chlorophyta</taxon>
        <taxon>core chlorophytes</taxon>
        <taxon>Trebouxiophyceae</taxon>
        <taxon>Trebouxiophyceae incertae sedis</taxon>
        <taxon>Elliptochloris clade</taxon>
        <taxon>Elliptochloris</taxon>
    </lineage>
</organism>
<feature type="region of interest" description="Disordered" evidence="4">
    <location>
        <begin position="231"/>
        <end position="260"/>
    </location>
</feature>
<dbReference type="AlphaFoldDB" id="A0AAW1RUM5"/>
<dbReference type="GO" id="GO:0005856">
    <property type="term" value="C:cytoskeleton"/>
    <property type="evidence" value="ECO:0007669"/>
    <property type="project" value="TreeGrafter"/>
</dbReference>
<proteinExistence type="inferred from homology"/>
<name>A0AAW1RUM5_9CHLO</name>
<evidence type="ECO:0000256" key="4">
    <source>
        <dbReference type="SAM" id="MobiDB-lite"/>
    </source>
</evidence>
<evidence type="ECO:0000256" key="2">
    <source>
        <dbReference type="ARBA" id="ARBA00022741"/>
    </source>
</evidence>
<dbReference type="Proteomes" id="UP001445335">
    <property type="component" value="Unassembled WGS sequence"/>
</dbReference>
<sequence>MAAACVGPLYVSSAELFISGSGHADFLGREVKLAGRDAPLYALTTNQDAFKKWELERRAPLPMAPRPVPLVLAQRSPVRFSAQTSYAAEFPAHTIAPRPAPPPFQQRAGGARFDAVTSYTDEFHAHEVEARPPAPQPMPRPKPRPWDARTAYQDEFPAHAVEPRAPVPAAPATRSAAKFDSTTTSASDYVRHALEPHAVVPVEHVRAMVPFVGETEAQAVFQPWPVHIRPPPPEVQPRQTVPFTGSSSSHADYQGTQPAPGRAAFGVAMLGDRMHTLIPANAPLPASAKQVFTSAHAGQREMSLLLCQGGDICASRNKLLGQFHLRGLPPAPAGTPQVEVTFNVSAAGEFSAAAQDMESGRCYTWQP</sequence>
<protein>
    <submittedName>
        <fullName evidence="5">Uncharacterized protein</fullName>
    </submittedName>
</protein>
<evidence type="ECO:0000313" key="6">
    <source>
        <dbReference type="Proteomes" id="UP001445335"/>
    </source>
</evidence>
<gene>
    <name evidence="5" type="ORF">WJX81_007279</name>
</gene>
<dbReference type="InterPro" id="IPR033336">
    <property type="entry name" value="SAXO1/2"/>
</dbReference>
<comment type="caution">
    <text evidence="5">The sequence shown here is derived from an EMBL/GenBank/DDBJ whole genome shotgun (WGS) entry which is preliminary data.</text>
</comment>
<dbReference type="GO" id="GO:0005524">
    <property type="term" value="F:ATP binding"/>
    <property type="evidence" value="ECO:0007669"/>
    <property type="project" value="UniProtKB-KW"/>
</dbReference>
<comment type="similarity">
    <text evidence="1">Belongs to the FAM154 family.</text>
</comment>
<dbReference type="GO" id="GO:0140662">
    <property type="term" value="F:ATP-dependent protein folding chaperone"/>
    <property type="evidence" value="ECO:0007669"/>
    <property type="project" value="InterPro"/>
</dbReference>
<evidence type="ECO:0000256" key="1">
    <source>
        <dbReference type="ARBA" id="ARBA00008738"/>
    </source>
</evidence>
<dbReference type="InterPro" id="IPR029047">
    <property type="entry name" value="HSP70_peptide-bd_sf"/>
</dbReference>
<dbReference type="PANTHER" id="PTHR31516">
    <property type="entry name" value="STABILIZER OF AXONEMAL MICROTUBULES 2"/>
    <property type="match status" value="1"/>
</dbReference>
<dbReference type="InterPro" id="IPR013126">
    <property type="entry name" value="Hsp_70_fam"/>
</dbReference>
<reference evidence="5 6" key="1">
    <citation type="journal article" date="2024" name="Nat. Commun.">
        <title>Phylogenomics reveals the evolutionary origins of lichenization in chlorophyte algae.</title>
        <authorList>
            <person name="Puginier C."/>
            <person name="Libourel C."/>
            <person name="Otte J."/>
            <person name="Skaloud P."/>
            <person name="Haon M."/>
            <person name="Grisel S."/>
            <person name="Petersen M."/>
            <person name="Berrin J.G."/>
            <person name="Delaux P.M."/>
            <person name="Dal Grande F."/>
            <person name="Keller J."/>
        </authorList>
    </citation>
    <scope>NUCLEOTIDE SEQUENCE [LARGE SCALE GENOMIC DNA]</scope>
    <source>
        <strain evidence="5 6">SAG 245.80</strain>
    </source>
</reference>
<accession>A0AAW1RUM5</accession>
<dbReference type="Pfam" id="PF00012">
    <property type="entry name" value="HSP70"/>
    <property type="match status" value="1"/>
</dbReference>